<evidence type="ECO:0000313" key="1">
    <source>
        <dbReference type="EMBL" id="MDQ9557741.1"/>
    </source>
</evidence>
<dbReference type="AlphaFoldDB" id="A0ABD5BNF1"/>
<evidence type="ECO:0000313" key="2">
    <source>
        <dbReference type="Proteomes" id="UP001234811"/>
    </source>
</evidence>
<protein>
    <recommendedName>
        <fullName evidence="3">Adhesin</fullName>
    </recommendedName>
</protein>
<dbReference type="NCBIfam" id="TIGR01731">
    <property type="entry name" value="fil_hemag_20aa"/>
    <property type="match status" value="4"/>
</dbReference>
<dbReference type="EMBL" id="JAVIPQ010000338">
    <property type="protein sequence ID" value="MDQ9557741.1"/>
    <property type="molecule type" value="Genomic_DNA"/>
</dbReference>
<reference evidence="1 2" key="1">
    <citation type="submission" date="2023-07" db="EMBL/GenBank/DDBJ databases">
        <title>Pathogens genome sequencing project 196.</title>
        <authorList>
            <person name="Cao X."/>
        </authorList>
    </citation>
    <scope>NUCLEOTIDE SEQUENCE [LARGE SCALE GENOMIC DNA]</scope>
    <source>
        <strain evidence="1 2">SM41</strain>
    </source>
</reference>
<organism evidence="1 2">
    <name type="scientific">Serratia marcescens</name>
    <dbReference type="NCBI Taxonomy" id="615"/>
    <lineage>
        <taxon>Bacteria</taxon>
        <taxon>Pseudomonadati</taxon>
        <taxon>Pseudomonadota</taxon>
        <taxon>Gammaproteobacteria</taxon>
        <taxon>Enterobacterales</taxon>
        <taxon>Yersiniaceae</taxon>
        <taxon>Serratia</taxon>
    </lineage>
</organism>
<comment type="caution">
    <text evidence="1">The sequence shown here is derived from an EMBL/GenBank/DDBJ whole genome shotgun (WGS) entry which is preliminary data.</text>
</comment>
<name>A0ABD5BNF1_SERMA</name>
<dbReference type="Proteomes" id="UP001234811">
    <property type="component" value="Unassembled WGS sequence"/>
</dbReference>
<accession>A0ABD5BNF1</accession>
<gene>
    <name evidence="1" type="ORF">RF091_19805</name>
</gene>
<dbReference type="InterPro" id="IPR008619">
    <property type="entry name" value="Filamentous_hemagglutn_rpt"/>
</dbReference>
<evidence type="ECO:0008006" key="3">
    <source>
        <dbReference type="Google" id="ProtNLM"/>
    </source>
</evidence>
<dbReference type="Pfam" id="PF05594">
    <property type="entry name" value="Fil_haemagg"/>
    <property type="match status" value="2"/>
</dbReference>
<sequence length="145" mass="14875">SGGFDNTEGSVQSLQGAQLAANWLGNAKGVLQSAHDLALRIKQDIDNRNGKVSAQGQLAVTGTKDGEHAGGINNAGGQWLAGEGLTIAARALDNAQGGLLYSQKQQRLALSDALNNRDGKVQSGEALQLDAQTLNNAGGTIDGQQ</sequence>
<proteinExistence type="predicted"/>
<dbReference type="InterPro" id="IPR010069">
    <property type="entry name" value="CdiA_FHA1_rpt"/>
</dbReference>
<feature type="non-terminal residue" evidence="1">
    <location>
        <position position="1"/>
    </location>
</feature>
<feature type="non-terminal residue" evidence="1">
    <location>
        <position position="145"/>
    </location>
</feature>